<dbReference type="Pfam" id="PF12819">
    <property type="entry name" value="Malectin_like"/>
    <property type="match status" value="1"/>
</dbReference>
<gene>
    <name evidence="11" type="ORF">ANE_LOCUS10025</name>
</gene>
<keyword evidence="2" id="KW-0433">Leucine-rich repeat</keyword>
<name>A0A565BFF3_9BRAS</name>
<organism evidence="11 12">
    <name type="scientific">Arabis nemorensis</name>
    <dbReference type="NCBI Taxonomy" id="586526"/>
    <lineage>
        <taxon>Eukaryota</taxon>
        <taxon>Viridiplantae</taxon>
        <taxon>Streptophyta</taxon>
        <taxon>Embryophyta</taxon>
        <taxon>Tracheophyta</taxon>
        <taxon>Spermatophyta</taxon>
        <taxon>Magnoliopsida</taxon>
        <taxon>eudicotyledons</taxon>
        <taxon>Gunneridae</taxon>
        <taxon>Pentapetalae</taxon>
        <taxon>rosids</taxon>
        <taxon>malvids</taxon>
        <taxon>Brassicales</taxon>
        <taxon>Brassicaceae</taxon>
        <taxon>Arabideae</taxon>
        <taxon>Arabis</taxon>
    </lineage>
</organism>
<evidence type="ECO:0000259" key="10">
    <source>
        <dbReference type="Pfam" id="PF12819"/>
    </source>
</evidence>
<dbReference type="PANTHER" id="PTHR45631">
    <property type="entry name" value="OS07G0107800 PROTEIN-RELATED"/>
    <property type="match status" value="1"/>
</dbReference>
<dbReference type="Proteomes" id="UP000489600">
    <property type="component" value="Unassembled WGS sequence"/>
</dbReference>
<evidence type="ECO:0000256" key="9">
    <source>
        <dbReference type="SAM" id="SignalP"/>
    </source>
</evidence>
<feature type="domain" description="Malectin-like" evidence="10">
    <location>
        <begin position="30"/>
        <end position="185"/>
    </location>
</feature>
<evidence type="ECO:0000256" key="6">
    <source>
        <dbReference type="ARBA" id="ARBA00022989"/>
    </source>
</evidence>
<dbReference type="GO" id="GO:0016020">
    <property type="term" value="C:membrane"/>
    <property type="evidence" value="ECO:0007669"/>
    <property type="project" value="UniProtKB-SubCell"/>
</dbReference>
<dbReference type="Pfam" id="PF13855">
    <property type="entry name" value="LRR_8"/>
    <property type="match status" value="1"/>
</dbReference>
<evidence type="ECO:0000256" key="2">
    <source>
        <dbReference type="ARBA" id="ARBA00022614"/>
    </source>
</evidence>
<evidence type="ECO:0000256" key="3">
    <source>
        <dbReference type="ARBA" id="ARBA00022692"/>
    </source>
</evidence>
<dbReference type="OrthoDB" id="2017114at2759"/>
<dbReference type="InterPro" id="IPR024788">
    <property type="entry name" value="Malectin-like_Carb-bd_dom"/>
</dbReference>
<dbReference type="EMBL" id="CABITT030000003">
    <property type="protein sequence ID" value="VVA99580.1"/>
    <property type="molecule type" value="Genomic_DNA"/>
</dbReference>
<keyword evidence="4 9" id="KW-0732">Signal</keyword>
<dbReference type="InterPro" id="IPR032675">
    <property type="entry name" value="LRR_dom_sf"/>
</dbReference>
<dbReference type="PANTHER" id="PTHR45631:SF202">
    <property type="entry name" value="SENESCENCE-INDUCED RECEPTOR-LIKE SERINE_THREONINE-PROTEIN KINASE"/>
    <property type="match status" value="1"/>
</dbReference>
<protein>
    <recommendedName>
        <fullName evidence="10">Malectin-like domain-containing protein</fullName>
    </recommendedName>
</protein>
<feature type="signal peptide" evidence="9">
    <location>
        <begin position="1"/>
        <end position="21"/>
    </location>
</feature>
<keyword evidence="8" id="KW-0675">Receptor</keyword>
<dbReference type="AlphaFoldDB" id="A0A565BFF3"/>
<comment type="caution">
    <text evidence="11">The sequence shown here is derived from an EMBL/GenBank/DDBJ whole genome shotgun (WGS) entry which is preliminary data.</text>
</comment>
<sequence>MALFNFLLLVTIASFVVLVQAQDQSGFVSIDCGLPDGSRYNDESTDIKYISDAEFVESGTSHSINTEFQTNFLEKQFQNVRSFPEGKRNCYDMQPPRGKGFKYLIRTRFMYGNYDNLGKAPEFDLYLGVNLWDSVTIDNVTSIVTKEIIHTLGSDHVHVCLVNKGRGTPFMSVLELRLLKNDMYKDDAYDRLWTPRRLENFTILNTSLAIDQTSNNIFQPPLIVMRTANAPKRAIQYINMLIEPKDPKAKFYIFMHFAEIVELQRNETREFNVTVNGEPTGPTAFSPRFLFTDTIFTKNPASGSRIEISIRPTNRSTLQPIINAIEAYQVNESLQSPTHQLDVDAIRKIKAMYRVKKNWQGDPCIPLDYSWEGLNCENPPRIVSLNLSFSGLSGLIDPAFCNLTSIQKLDLSNNNLKGNVLDCFAYLPSLTELNLEGNQLTGLVPPKLLERSSNGSLKLRFALR</sequence>
<reference evidence="11" key="1">
    <citation type="submission" date="2019-07" db="EMBL/GenBank/DDBJ databases">
        <authorList>
            <person name="Dittberner H."/>
        </authorList>
    </citation>
    <scope>NUCLEOTIDE SEQUENCE [LARGE SCALE GENOMIC DNA]</scope>
</reference>
<keyword evidence="12" id="KW-1185">Reference proteome</keyword>
<evidence type="ECO:0000313" key="12">
    <source>
        <dbReference type="Proteomes" id="UP000489600"/>
    </source>
</evidence>
<keyword evidence="6" id="KW-1133">Transmembrane helix</keyword>
<evidence type="ECO:0000256" key="1">
    <source>
        <dbReference type="ARBA" id="ARBA00004167"/>
    </source>
</evidence>
<keyword evidence="3" id="KW-0812">Transmembrane</keyword>
<feature type="chain" id="PRO_5022055158" description="Malectin-like domain-containing protein" evidence="9">
    <location>
        <begin position="22"/>
        <end position="464"/>
    </location>
</feature>
<dbReference type="Gene3D" id="3.80.10.10">
    <property type="entry name" value="Ribonuclease Inhibitor"/>
    <property type="match status" value="1"/>
</dbReference>
<dbReference type="FunFam" id="3.80.10.10:FF:000129">
    <property type="entry name" value="Leucine-rich repeat receptor-like kinase"/>
    <property type="match status" value="1"/>
</dbReference>
<evidence type="ECO:0000256" key="4">
    <source>
        <dbReference type="ARBA" id="ARBA00022729"/>
    </source>
</evidence>
<accession>A0A565BFF3</accession>
<dbReference type="InterPro" id="IPR001611">
    <property type="entry name" value="Leu-rich_rpt"/>
</dbReference>
<keyword evidence="5" id="KW-0677">Repeat</keyword>
<evidence type="ECO:0000256" key="8">
    <source>
        <dbReference type="ARBA" id="ARBA00023170"/>
    </source>
</evidence>
<proteinExistence type="predicted"/>
<evidence type="ECO:0000256" key="5">
    <source>
        <dbReference type="ARBA" id="ARBA00022737"/>
    </source>
</evidence>
<comment type="subcellular location">
    <subcellularLocation>
        <location evidence="1">Membrane</location>
        <topology evidence="1">Single-pass membrane protein</topology>
    </subcellularLocation>
</comment>
<evidence type="ECO:0000256" key="7">
    <source>
        <dbReference type="ARBA" id="ARBA00023136"/>
    </source>
</evidence>
<dbReference type="SUPFAM" id="SSF52058">
    <property type="entry name" value="L domain-like"/>
    <property type="match status" value="1"/>
</dbReference>
<keyword evidence="7" id="KW-0472">Membrane</keyword>
<evidence type="ECO:0000313" key="11">
    <source>
        <dbReference type="EMBL" id="VVA99580.1"/>
    </source>
</evidence>